<sequence length="510" mass="55158">MQIQELMNRLKELTTAHRAVTAAATGSAAGEEIGTPTGPFNPLDEQIRPEPINADQAPIQVTMMAVEGIALNWFRWYKRKKPTFAWQELAHALISRFDDRCDGNAYERLAGDLDSAMKMARNIETALRVQQGGTGMARSNWQSGCGSYSKGRLPGQPARLALPVPTGATGVRNAAPIKPGEEATGLVRAPFRRVSWKVVIGFGVVIVYGIFGILDLAGARNVEAASREVIVTSSVLACEVVKVICALVLLAKDGSLRKLFKEWTLVGSLTASGLPAAIYALQNSLLQISYRNLDSLTFSMLNQTKLFFTALFTYIILRQRQSIQQIGALFLLIIAAVLLSIGEGSSKASSSHNPDEILFYGIVPVLIASVLSGLASALCQWASQVKKHTSYLMTVEMSIIGSLCLVASAYKSPDGSAIKQHGFFYGWTPLTWIPVILNAVGGILVGLVTTYAGGVRKGFVIVSALVVTALLQFIFDGKPPSPYCLVALPLVLTSISIYQKYPYRVKKKES</sequence>
<feature type="transmembrane region" description="Helical" evidence="6">
    <location>
        <begin position="430"/>
        <end position="451"/>
    </location>
</feature>
<dbReference type="SUPFAM" id="SSF103481">
    <property type="entry name" value="Multidrug resistance efflux transporter EmrE"/>
    <property type="match status" value="1"/>
</dbReference>
<feature type="transmembrane region" description="Helical" evidence="6">
    <location>
        <begin position="300"/>
        <end position="317"/>
    </location>
</feature>
<feature type="transmembrane region" description="Helical" evidence="6">
    <location>
        <begin position="229"/>
        <end position="251"/>
    </location>
</feature>
<comment type="subcellular location">
    <subcellularLocation>
        <location evidence="1">Membrane</location>
        <topology evidence="1">Multi-pass membrane protein</topology>
    </subcellularLocation>
</comment>
<dbReference type="GO" id="GO:0015165">
    <property type="term" value="F:pyrimidine nucleotide-sugar transmembrane transporter activity"/>
    <property type="evidence" value="ECO:0007669"/>
    <property type="project" value="InterPro"/>
</dbReference>
<feature type="transmembrane region" description="Helical" evidence="6">
    <location>
        <begin position="357"/>
        <end position="379"/>
    </location>
</feature>
<evidence type="ECO:0000256" key="6">
    <source>
        <dbReference type="SAM" id="Phobius"/>
    </source>
</evidence>
<organism evidence="7 8">
    <name type="scientific">Buddleja alternifolia</name>
    <dbReference type="NCBI Taxonomy" id="168488"/>
    <lineage>
        <taxon>Eukaryota</taxon>
        <taxon>Viridiplantae</taxon>
        <taxon>Streptophyta</taxon>
        <taxon>Embryophyta</taxon>
        <taxon>Tracheophyta</taxon>
        <taxon>Spermatophyta</taxon>
        <taxon>Magnoliopsida</taxon>
        <taxon>eudicotyledons</taxon>
        <taxon>Gunneridae</taxon>
        <taxon>Pentapetalae</taxon>
        <taxon>asterids</taxon>
        <taxon>lamiids</taxon>
        <taxon>Lamiales</taxon>
        <taxon>Scrophulariaceae</taxon>
        <taxon>Buddlejeae</taxon>
        <taxon>Buddleja</taxon>
    </lineage>
</organism>
<evidence type="ECO:0000313" key="8">
    <source>
        <dbReference type="Proteomes" id="UP000826271"/>
    </source>
</evidence>
<evidence type="ECO:0008006" key="9">
    <source>
        <dbReference type="Google" id="ProtNLM"/>
    </source>
</evidence>
<name>A0AAV6X0A5_9LAMI</name>
<keyword evidence="4 6" id="KW-1133">Transmembrane helix</keyword>
<gene>
    <name evidence="7" type="ORF">BUALT_Bualt11G0016900</name>
</gene>
<comment type="similarity">
    <text evidence="2">Belongs to the nucleotide-sugar transporter family. CMP-Sialate:CMP antiporter (TC 2.A.7.12) subfamily.</text>
</comment>
<protein>
    <recommendedName>
        <fullName evidence="9">Nucleotide-sugar transporter</fullName>
    </recommendedName>
</protein>
<feature type="transmembrane region" description="Helical" evidence="6">
    <location>
        <begin position="198"/>
        <end position="217"/>
    </location>
</feature>
<dbReference type="EMBL" id="WHWC01000011">
    <property type="protein sequence ID" value="KAG8373367.1"/>
    <property type="molecule type" value="Genomic_DNA"/>
</dbReference>
<accession>A0AAV6X0A5</accession>
<reference evidence="7" key="1">
    <citation type="submission" date="2019-10" db="EMBL/GenBank/DDBJ databases">
        <authorList>
            <person name="Zhang R."/>
            <person name="Pan Y."/>
            <person name="Wang J."/>
            <person name="Ma R."/>
            <person name="Yu S."/>
        </authorList>
    </citation>
    <scope>NUCLEOTIDE SEQUENCE</scope>
    <source>
        <strain evidence="7">LA-IB0</strain>
        <tissue evidence="7">Leaf</tissue>
    </source>
</reference>
<feature type="transmembrane region" description="Helical" evidence="6">
    <location>
        <begin position="391"/>
        <end position="410"/>
    </location>
</feature>
<dbReference type="Proteomes" id="UP000826271">
    <property type="component" value="Unassembled WGS sequence"/>
</dbReference>
<proteinExistence type="inferred from homology"/>
<comment type="caution">
    <text evidence="7">The sequence shown here is derived from an EMBL/GenBank/DDBJ whole genome shotgun (WGS) entry which is preliminary data.</text>
</comment>
<evidence type="ECO:0000256" key="1">
    <source>
        <dbReference type="ARBA" id="ARBA00004141"/>
    </source>
</evidence>
<evidence type="ECO:0000256" key="3">
    <source>
        <dbReference type="ARBA" id="ARBA00022692"/>
    </source>
</evidence>
<keyword evidence="8" id="KW-1185">Reference proteome</keyword>
<dbReference type="PANTHER" id="PTHR10231">
    <property type="entry name" value="NUCLEOTIDE-SUGAR TRANSMEMBRANE TRANSPORTER"/>
    <property type="match status" value="1"/>
</dbReference>
<dbReference type="GO" id="GO:0000139">
    <property type="term" value="C:Golgi membrane"/>
    <property type="evidence" value="ECO:0007669"/>
    <property type="project" value="InterPro"/>
</dbReference>
<feature type="transmembrane region" description="Helical" evidence="6">
    <location>
        <begin position="263"/>
        <end position="280"/>
    </location>
</feature>
<dbReference type="InterPro" id="IPR007271">
    <property type="entry name" value="Nuc_sug_transpt"/>
</dbReference>
<evidence type="ECO:0000256" key="5">
    <source>
        <dbReference type="ARBA" id="ARBA00023136"/>
    </source>
</evidence>
<keyword evidence="5 6" id="KW-0472">Membrane</keyword>
<keyword evidence="3 6" id="KW-0812">Transmembrane</keyword>
<dbReference type="InterPro" id="IPR037185">
    <property type="entry name" value="EmrE-like"/>
</dbReference>
<dbReference type="NCBIfam" id="TIGR00803">
    <property type="entry name" value="nst"/>
    <property type="match status" value="1"/>
</dbReference>
<feature type="transmembrane region" description="Helical" evidence="6">
    <location>
        <begin position="458"/>
        <end position="474"/>
    </location>
</feature>
<dbReference type="AlphaFoldDB" id="A0AAV6X0A5"/>
<evidence type="ECO:0000256" key="2">
    <source>
        <dbReference type="ARBA" id="ARBA00006447"/>
    </source>
</evidence>
<evidence type="ECO:0000313" key="7">
    <source>
        <dbReference type="EMBL" id="KAG8373367.1"/>
    </source>
</evidence>
<dbReference type="Pfam" id="PF04142">
    <property type="entry name" value="Nuc_sug_transp"/>
    <property type="match status" value="1"/>
</dbReference>
<feature type="transmembrane region" description="Helical" evidence="6">
    <location>
        <begin position="326"/>
        <end position="345"/>
    </location>
</feature>
<feature type="transmembrane region" description="Helical" evidence="6">
    <location>
        <begin position="480"/>
        <end position="498"/>
    </location>
</feature>
<evidence type="ECO:0000256" key="4">
    <source>
        <dbReference type="ARBA" id="ARBA00022989"/>
    </source>
</evidence>